<accession>A0AA88XBG7</accession>
<evidence type="ECO:0008006" key="5">
    <source>
        <dbReference type="Google" id="ProtNLM"/>
    </source>
</evidence>
<organism evidence="3 4">
    <name type="scientific">Escallonia herrerae</name>
    <dbReference type="NCBI Taxonomy" id="1293975"/>
    <lineage>
        <taxon>Eukaryota</taxon>
        <taxon>Viridiplantae</taxon>
        <taxon>Streptophyta</taxon>
        <taxon>Embryophyta</taxon>
        <taxon>Tracheophyta</taxon>
        <taxon>Spermatophyta</taxon>
        <taxon>Magnoliopsida</taxon>
        <taxon>eudicotyledons</taxon>
        <taxon>Gunneridae</taxon>
        <taxon>Pentapetalae</taxon>
        <taxon>asterids</taxon>
        <taxon>campanulids</taxon>
        <taxon>Escalloniales</taxon>
        <taxon>Escalloniaceae</taxon>
        <taxon>Escallonia</taxon>
    </lineage>
</organism>
<comment type="caution">
    <text evidence="3">The sequence shown here is derived from an EMBL/GenBank/DDBJ whole genome shotgun (WGS) entry which is preliminary data.</text>
</comment>
<feature type="repeat" description="PPR" evidence="2">
    <location>
        <begin position="160"/>
        <end position="194"/>
    </location>
</feature>
<dbReference type="PROSITE" id="PS51375">
    <property type="entry name" value="PPR"/>
    <property type="match status" value="3"/>
</dbReference>
<keyword evidence="1" id="KW-0677">Repeat</keyword>
<sequence length="374" mass="41833">MSFRAPLGRHISSIRLRISSDNHYVDQLHAIASNLETAADPFEPVNQSAHQLFVKIPQRDLSHNNHLLYEHSRNNRNAEVLNLFLAFRRLGFPLDGSSLSFLGALSDDGAVQEGVQVHTMVIKNGLELTTFVGNSLVNMYAKSGMVRDAKAVFNDMENRSEISWNGMMAGLVTNGQGLDALELFHRMRLGGVKLTQTLFVIVIKLCANLKEVGFARQLHCQVMKNGFGSAPNIRTALMVSYMRCREMNGAFKLFCLMQIRNVVPWTAMIKGYLQNGRLEEAANLFCQMSREGVRPNHFTFSTILGVHPTVSLFQVHAQVIKYNYENSPTVGTALLDCYIKIGTIIEAARVFDLIEPKDVVAWFCQIAPNADNNI</sequence>
<dbReference type="InterPro" id="IPR046960">
    <property type="entry name" value="PPR_At4g14850-like_plant"/>
</dbReference>
<dbReference type="InterPro" id="IPR011990">
    <property type="entry name" value="TPR-like_helical_dom_sf"/>
</dbReference>
<gene>
    <name evidence="3" type="ORF">RJ639_000128</name>
</gene>
<dbReference type="PANTHER" id="PTHR24015">
    <property type="entry name" value="OS07G0578800 PROTEIN-RELATED"/>
    <property type="match status" value="1"/>
</dbReference>
<evidence type="ECO:0000313" key="4">
    <source>
        <dbReference type="Proteomes" id="UP001188597"/>
    </source>
</evidence>
<dbReference type="Pfam" id="PF01535">
    <property type="entry name" value="PPR"/>
    <property type="match status" value="2"/>
</dbReference>
<evidence type="ECO:0000256" key="1">
    <source>
        <dbReference type="ARBA" id="ARBA00022737"/>
    </source>
</evidence>
<dbReference type="Gene3D" id="1.25.40.10">
    <property type="entry name" value="Tetratricopeptide repeat domain"/>
    <property type="match status" value="2"/>
</dbReference>
<evidence type="ECO:0000313" key="3">
    <source>
        <dbReference type="EMBL" id="KAK3041509.1"/>
    </source>
</evidence>
<dbReference type="GO" id="GO:0003723">
    <property type="term" value="F:RNA binding"/>
    <property type="evidence" value="ECO:0007669"/>
    <property type="project" value="InterPro"/>
</dbReference>
<dbReference type="Pfam" id="PF13041">
    <property type="entry name" value="PPR_2"/>
    <property type="match status" value="1"/>
</dbReference>
<feature type="repeat" description="PPR" evidence="2">
    <location>
        <begin position="261"/>
        <end position="295"/>
    </location>
</feature>
<dbReference type="AlphaFoldDB" id="A0AA88XBG7"/>
<evidence type="ECO:0000256" key="2">
    <source>
        <dbReference type="PROSITE-ProRule" id="PRU00708"/>
    </source>
</evidence>
<name>A0AA88XBG7_9ASTE</name>
<dbReference type="FunFam" id="1.25.40.10:FF:000073">
    <property type="entry name" value="Pentatricopeptide repeat-containing protein chloroplastic"/>
    <property type="match status" value="1"/>
</dbReference>
<dbReference type="InterPro" id="IPR002885">
    <property type="entry name" value="PPR_rpt"/>
</dbReference>
<reference evidence="3" key="1">
    <citation type="submission" date="2022-12" db="EMBL/GenBank/DDBJ databases">
        <title>Draft genome assemblies for two species of Escallonia (Escalloniales).</title>
        <authorList>
            <person name="Chanderbali A."/>
            <person name="Dervinis C."/>
            <person name="Anghel I."/>
            <person name="Soltis D."/>
            <person name="Soltis P."/>
            <person name="Zapata F."/>
        </authorList>
    </citation>
    <scope>NUCLEOTIDE SEQUENCE</scope>
    <source>
        <strain evidence="3">UCBG64.0493</strain>
        <tissue evidence="3">Leaf</tissue>
    </source>
</reference>
<dbReference type="EMBL" id="JAVXUP010000033">
    <property type="protein sequence ID" value="KAK3041509.1"/>
    <property type="molecule type" value="Genomic_DNA"/>
</dbReference>
<feature type="repeat" description="PPR" evidence="2">
    <location>
        <begin position="129"/>
        <end position="159"/>
    </location>
</feature>
<dbReference type="Proteomes" id="UP001188597">
    <property type="component" value="Unassembled WGS sequence"/>
</dbReference>
<proteinExistence type="predicted"/>
<dbReference type="GO" id="GO:0009451">
    <property type="term" value="P:RNA modification"/>
    <property type="evidence" value="ECO:0007669"/>
    <property type="project" value="InterPro"/>
</dbReference>
<keyword evidence="4" id="KW-1185">Reference proteome</keyword>
<dbReference type="FunFam" id="1.25.40.10:FF:000343">
    <property type="entry name" value="Pentatricopeptide repeat-containing protein At3g58590"/>
    <property type="match status" value="1"/>
</dbReference>
<dbReference type="NCBIfam" id="TIGR00756">
    <property type="entry name" value="PPR"/>
    <property type="match status" value="4"/>
</dbReference>
<protein>
    <recommendedName>
        <fullName evidence="5">Pentatricopeptide repeat-containing protein</fullName>
    </recommendedName>
</protein>